<keyword evidence="2" id="KW-0808">Transferase</keyword>
<organism evidence="6 7">
    <name type="scientific">Methylobacillus methanolivorans</name>
    <dbReference type="NCBI Taxonomy" id="1848927"/>
    <lineage>
        <taxon>Bacteria</taxon>
        <taxon>Pseudomonadati</taxon>
        <taxon>Pseudomonadota</taxon>
        <taxon>Betaproteobacteria</taxon>
        <taxon>Nitrosomonadales</taxon>
        <taxon>Methylophilaceae</taxon>
        <taxon>Methylobacillus</taxon>
    </lineage>
</organism>
<evidence type="ECO:0000313" key="6">
    <source>
        <dbReference type="EMBL" id="MFJ5444721.1"/>
    </source>
</evidence>
<sequence length="270" mass="29878">MKNKLSYIWRLIATGFCFMSFSLGALLLSLLVFPLLFLLPAKSRPRKARRIISLAFRLFLWLMQALGLLKIDMINQEKLAATPSCLVLTNHPTLIDVVALIALMPNANCVVKQALWQHFFIGGVVKAANYISNDDPEALVAQCADDIAQGTPLIIFPEGTRSVPGKPLKFKRGAAYIAMHGKLPVTPVLISCSPPTLTKGEKWYKIPPRKVFLQIRVIDPIRIDQWANPGDPPSLAARQVTNRLEQYFTEALSTHGSTTSGDQGTHHQIA</sequence>
<dbReference type="GO" id="GO:0016746">
    <property type="term" value="F:acyltransferase activity"/>
    <property type="evidence" value="ECO:0007669"/>
    <property type="project" value="UniProtKB-KW"/>
</dbReference>
<dbReference type="RefSeq" id="WP_400877912.1">
    <property type="nucleotide sequence ID" value="NZ_JBIWXY010000001.1"/>
</dbReference>
<evidence type="ECO:0000256" key="2">
    <source>
        <dbReference type="ARBA" id="ARBA00022679"/>
    </source>
</evidence>
<keyword evidence="7" id="KW-1185">Reference proteome</keyword>
<keyword evidence="4" id="KW-1133">Transmembrane helix</keyword>
<keyword evidence="4" id="KW-0472">Membrane</keyword>
<gene>
    <name evidence="6" type="ORF">ACIKP9_00615</name>
</gene>
<evidence type="ECO:0000256" key="3">
    <source>
        <dbReference type="ARBA" id="ARBA00023315"/>
    </source>
</evidence>
<dbReference type="PANTHER" id="PTHR10434:SF66">
    <property type="entry name" value="PHOSPHOLIPID_GLYCEROL ACYLTRANSFERASE DOMAIN-CONTAINING PROTEIN"/>
    <property type="match status" value="1"/>
</dbReference>
<feature type="domain" description="Phospholipid/glycerol acyltransferase" evidence="5">
    <location>
        <begin position="85"/>
        <end position="193"/>
    </location>
</feature>
<dbReference type="CDD" id="cd07989">
    <property type="entry name" value="LPLAT_AGPAT-like"/>
    <property type="match status" value="1"/>
</dbReference>
<evidence type="ECO:0000259" key="5">
    <source>
        <dbReference type="SMART" id="SM00563"/>
    </source>
</evidence>
<dbReference type="SUPFAM" id="SSF69593">
    <property type="entry name" value="Glycerol-3-phosphate (1)-acyltransferase"/>
    <property type="match status" value="1"/>
</dbReference>
<accession>A0ABW8GH77</accession>
<comment type="caution">
    <text evidence="6">The sequence shown here is derived from an EMBL/GenBank/DDBJ whole genome shotgun (WGS) entry which is preliminary data.</text>
</comment>
<proteinExistence type="predicted"/>
<dbReference type="Pfam" id="PF01553">
    <property type="entry name" value="Acyltransferase"/>
    <property type="match status" value="1"/>
</dbReference>
<evidence type="ECO:0000256" key="1">
    <source>
        <dbReference type="ARBA" id="ARBA00005189"/>
    </source>
</evidence>
<keyword evidence="4" id="KW-0812">Transmembrane</keyword>
<comment type="pathway">
    <text evidence="1">Lipid metabolism.</text>
</comment>
<evidence type="ECO:0000313" key="7">
    <source>
        <dbReference type="Proteomes" id="UP001617669"/>
    </source>
</evidence>
<protein>
    <submittedName>
        <fullName evidence="6">Lysophospholipid acyltransferase family protein</fullName>
    </submittedName>
</protein>
<reference evidence="6 7" key="1">
    <citation type="submission" date="2024-11" db="EMBL/GenBank/DDBJ databases">
        <authorList>
            <person name="Kaparullina E.N."/>
            <person name="Delegan Y.A."/>
            <person name="Doronina N.V."/>
        </authorList>
    </citation>
    <scope>NUCLEOTIDE SEQUENCE [LARGE SCALE GENOMIC DNA]</scope>
    <source>
        <strain evidence="6 7">7sh_L</strain>
    </source>
</reference>
<evidence type="ECO:0000256" key="4">
    <source>
        <dbReference type="SAM" id="Phobius"/>
    </source>
</evidence>
<feature type="transmembrane region" description="Helical" evidence="4">
    <location>
        <begin position="12"/>
        <end position="39"/>
    </location>
</feature>
<dbReference type="EMBL" id="JBIWXY010000001">
    <property type="protein sequence ID" value="MFJ5444721.1"/>
    <property type="molecule type" value="Genomic_DNA"/>
</dbReference>
<dbReference type="Proteomes" id="UP001617669">
    <property type="component" value="Unassembled WGS sequence"/>
</dbReference>
<dbReference type="InterPro" id="IPR002123">
    <property type="entry name" value="Plipid/glycerol_acylTrfase"/>
</dbReference>
<dbReference type="SMART" id="SM00563">
    <property type="entry name" value="PlsC"/>
    <property type="match status" value="1"/>
</dbReference>
<dbReference type="PANTHER" id="PTHR10434">
    <property type="entry name" value="1-ACYL-SN-GLYCEROL-3-PHOSPHATE ACYLTRANSFERASE"/>
    <property type="match status" value="1"/>
</dbReference>
<keyword evidence="3 6" id="KW-0012">Acyltransferase</keyword>
<name>A0ABW8GH77_9PROT</name>